<reference evidence="1 2" key="1">
    <citation type="submission" date="2017-04" db="EMBL/GenBank/DDBJ databases">
        <title>Genome Sequence of Marinobacter salarius strain SMR5 Isolated from a culture of the Diatom Skeletonema marinoi.</title>
        <authorList>
            <person name="Topel M."/>
            <person name="Pinder M.I.M."/>
            <person name="Johansson O.N."/>
            <person name="Kourtchenko O."/>
            <person name="Godhe A."/>
            <person name="Clarke A.K."/>
        </authorList>
    </citation>
    <scope>NUCLEOTIDE SEQUENCE [LARGE SCALE GENOMIC DNA]</scope>
    <source>
        <strain evidence="1 2">SMR5</strain>
    </source>
</reference>
<dbReference type="Proteomes" id="UP000193100">
    <property type="component" value="Chromosome"/>
</dbReference>
<proteinExistence type="predicted"/>
<organism evidence="1 2">
    <name type="scientific">Marinobacter salarius</name>
    <dbReference type="NCBI Taxonomy" id="1420917"/>
    <lineage>
        <taxon>Bacteria</taxon>
        <taxon>Pseudomonadati</taxon>
        <taxon>Pseudomonadota</taxon>
        <taxon>Gammaproteobacteria</taxon>
        <taxon>Pseudomonadales</taxon>
        <taxon>Marinobacteraceae</taxon>
        <taxon>Marinobacter</taxon>
    </lineage>
</organism>
<gene>
    <name evidence="1" type="ORF">MARSALSMR5_02180</name>
</gene>
<sequence length="63" mass="7844">MNIDKVLFRTLKHYIENQRTRTRLRRRLRGMPMRELDRLAWDIGTTRAQLLREAHSPFWKTHR</sequence>
<dbReference type="AlphaFoldDB" id="A0A1W6KA06"/>
<evidence type="ECO:0000313" key="1">
    <source>
        <dbReference type="EMBL" id="ARM84253.1"/>
    </source>
</evidence>
<dbReference type="EMBL" id="CP020931">
    <property type="protein sequence ID" value="ARM84253.1"/>
    <property type="molecule type" value="Genomic_DNA"/>
</dbReference>
<name>A0A1W6KA06_9GAMM</name>
<evidence type="ECO:0000313" key="2">
    <source>
        <dbReference type="Proteomes" id="UP000193100"/>
    </source>
</evidence>
<protein>
    <recommendedName>
        <fullName evidence="3">DUF1127 domain-containing protein</fullName>
    </recommendedName>
</protein>
<accession>A0A1W6KA06</accession>
<evidence type="ECO:0008006" key="3">
    <source>
        <dbReference type="Google" id="ProtNLM"/>
    </source>
</evidence>